<evidence type="ECO:0000313" key="3">
    <source>
        <dbReference type="Proteomes" id="UP000241474"/>
    </source>
</evidence>
<dbReference type="InterPro" id="IPR005123">
    <property type="entry name" value="Oxoglu/Fe-dep_dioxygenase_dom"/>
</dbReference>
<name>A0A0G2Y0L8_MIMIV</name>
<dbReference type="EMBL" id="KM982401">
    <property type="protein sequence ID" value="AKI79175.1"/>
    <property type="molecule type" value="Genomic_DNA"/>
</dbReference>
<dbReference type="PANTHER" id="PTHR31212:SF4">
    <property type="entry name" value="ALPHA-KETOGLUTARATE-DEPENDENT DIOXYGENASE ALKB HOMOLOG 3"/>
    <property type="match status" value="1"/>
</dbReference>
<evidence type="ECO:0000313" key="2">
    <source>
        <dbReference type="EMBL" id="AKI79175.1"/>
    </source>
</evidence>
<dbReference type="InterPro" id="IPR037151">
    <property type="entry name" value="AlkB-like_sf"/>
</dbReference>
<feature type="domain" description="Fe2OG dioxygenase" evidence="1">
    <location>
        <begin position="87"/>
        <end position="184"/>
    </location>
</feature>
<dbReference type="GO" id="GO:0006307">
    <property type="term" value="P:DNA alkylation repair"/>
    <property type="evidence" value="ECO:0007669"/>
    <property type="project" value="InterPro"/>
</dbReference>
<dbReference type="InterPro" id="IPR032854">
    <property type="entry name" value="ALKBH3"/>
</dbReference>
<evidence type="ECO:0000259" key="1">
    <source>
        <dbReference type="PROSITE" id="PS51471"/>
    </source>
</evidence>
<dbReference type="Gene3D" id="2.60.120.590">
    <property type="entry name" value="Alpha-ketoglutarate-dependent dioxygenase AlkB-like"/>
    <property type="match status" value="1"/>
</dbReference>
<dbReference type="Pfam" id="PF13532">
    <property type="entry name" value="2OG-FeII_Oxy_2"/>
    <property type="match status" value="1"/>
</dbReference>
<reference evidence="2 3" key="1">
    <citation type="submission" date="2014-10" db="EMBL/GenBank/DDBJ databases">
        <title>Pan-genome analysis of Brazilian lineage A amoebal mimiviruses.</title>
        <authorList>
            <person name="Assis F.L."/>
            <person name="Abrahao J.S."/>
            <person name="Kroon E.G."/>
            <person name="Dornas F.P."/>
            <person name="Andrade K.R."/>
            <person name="Borato P.V.M."/>
            <person name="Pilotto M.R."/>
            <person name="Benamar S."/>
            <person name="LaScola B."/>
            <person name="Colson P."/>
        </authorList>
    </citation>
    <scope>NUCLEOTIDE SEQUENCE [LARGE SCALE GENOMIC DNA]</scope>
    <source>
        <strain evidence="2 3">Oyster</strain>
    </source>
</reference>
<organism evidence="2 3">
    <name type="scientific">Acanthamoeba polyphaga mimivirus</name>
    <name type="common">APMV</name>
    <dbReference type="NCBI Taxonomy" id="212035"/>
    <lineage>
        <taxon>Viruses</taxon>
        <taxon>Varidnaviria</taxon>
        <taxon>Bamfordvirae</taxon>
        <taxon>Nucleocytoviricota</taxon>
        <taxon>Megaviricetes</taxon>
        <taxon>Imitervirales</taxon>
        <taxon>Mimiviridae</taxon>
        <taxon>Megamimivirinae</taxon>
        <taxon>Mimivirus</taxon>
        <taxon>Mimivirus bradfordmassiliense</taxon>
    </lineage>
</organism>
<proteinExistence type="predicted"/>
<organismHost>
    <name type="scientific">Acanthamoeba polyphaga</name>
    <name type="common">Amoeba</name>
    <dbReference type="NCBI Taxonomy" id="5757"/>
</organismHost>
<dbReference type="SUPFAM" id="SSF51197">
    <property type="entry name" value="Clavaminate synthase-like"/>
    <property type="match status" value="1"/>
</dbReference>
<accession>A0A0G2Y0L8</accession>
<protein>
    <submittedName>
        <fullName evidence="2">Alkylated DNA repair protein</fullName>
    </submittedName>
</protein>
<dbReference type="GO" id="GO:0051213">
    <property type="term" value="F:dioxygenase activity"/>
    <property type="evidence" value="ECO:0007669"/>
    <property type="project" value="InterPro"/>
</dbReference>
<dbReference type="PANTHER" id="PTHR31212">
    <property type="entry name" value="ALPHA-KETOGLUTARATE-DEPENDENT DIOXYGENASE ALKB HOMOLOG 3"/>
    <property type="match status" value="1"/>
</dbReference>
<dbReference type="Proteomes" id="UP000241474">
    <property type="component" value="Segment"/>
</dbReference>
<sequence>MDSKPYRYISKAINLDLYNELVSEIKPKRELMTVTYSDAKIPERRETAWQTETDISAEYSGKTMDPVPFTPTVHMLKKKIEEIIGVEFDSALIFHYIDGKDSMGYHYDTIGVGRGNHIAGVTFGASRCLGVRNNETNEKEFFNLGNGDIFYMFDDCQKKYKHAILESREENPGPRIAITFRQMGPNLSQKN</sequence>
<dbReference type="PROSITE" id="PS51471">
    <property type="entry name" value="FE2OG_OXY"/>
    <property type="match status" value="1"/>
</dbReference>
<dbReference type="InterPro" id="IPR027450">
    <property type="entry name" value="AlkB-like"/>
</dbReference>